<organism evidence="2 3">
    <name type="scientific">Schizothecium vesticola</name>
    <dbReference type="NCBI Taxonomy" id="314040"/>
    <lineage>
        <taxon>Eukaryota</taxon>
        <taxon>Fungi</taxon>
        <taxon>Dikarya</taxon>
        <taxon>Ascomycota</taxon>
        <taxon>Pezizomycotina</taxon>
        <taxon>Sordariomycetes</taxon>
        <taxon>Sordariomycetidae</taxon>
        <taxon>Sordariales</taxon>
        <taxon>Schizotheciaceae</taxon>
        <taxon>Schizothecium</taxon>
    </lineage>
</organism>
<comment type="caution">
    <text evidence="2">The sequence shown here is derived from an EMBL/GenBank/DDBJ whole genome shotgun (WGS) entry which is preliminary data.</text>
</comment>
<keyword evidence="3" id="KW-1185">Reference proteome</keyword>
<gene>
    <name evidence="2" type="ORF">B0T18DRAFT_88200</name>
</gene>
<proteinExistence type="predicted"/>
<evidence type="ECO:0000256" key="1">
    <source>
        <dbReference type="SAM" id="MobiDB-lite"/>
    </source>
</evidence>
<feature type="region of interest" description="Disordered" evidence="1">
    <location>
        <begin position="152"/>
        <end position="176"/>
    </location>
</feature>
<evidence type="ECO:0000313" key="3">
    <source>
        <dbReference type="Proteomes" id="UP001172155"/>
    </source>
</evidence>
<dbReference type="PANTHER" id="PTHR38166">
    <property type="entry name" value="C2H2-TYPE DOMAIN-CONTAINING PROTEIN-RELATED"/>
    <property type="match status" value="1"/>
</dbReference>
<dbReference type="PANTHER" id="PTHR38166:SF1">
    <property type="entry name" value="C2H2-TYPE DOMAIN-CONTAINING PROTEIN"/>
    <property type="match status" value="1"/>
</dbReference>
<name>A0AA40KAV9_9PEZI</name>
<evidence type="ECO:0000313" key="2">
    <source>
        <dbReference type="EMBL" id="KAK0752325.1"/>
    </source>
</evidence>
<sequence length="365" mass="40670">MATRARVLALPVHLRCHWAASLPVHTSSESHGSMGSTVLASVLAGQRSIESSTPPPHHIFGPQPLTKGPREHIYRQHQLPVFCTRCGTTFTQDTELVAHSRLALACDVCAFDPPDGFSKEQERILRRKRKLAGSEETKWRAMYKVLFPDDGDTDIPSPCESQTHQSDQLPSANRPTVDHELGSDMTWESRRSQEFDNYERYLRRELPRLVRQQLEIAASEFSTPLENQLRGQLIEIVRDAQSQLFQRYRCTDPTAADPTATDPRAASSRRLLPEFRQESAITSLELQDINGSGAELVDFDFSAFFPQPLVDEDYANPMDVFTAPLSAAPGGDLRAVPDSGYGSMGLPAESDCAESSNNFSSEMMF</sequence>
<evidence type="ECO:0008006" key="4">
    <source>
        <dbReference type="Google" id="ProtNLM"/>
    </source>
</evidence>
<protein>
    <recommendedName>
        <fullName evidence="4">C2H2-type domain-containing protein</fullName>
    </recommendedName>
</protein>
<dbReference type="AlphaFoldDB" id="A0AA40KAV9"/>
<accession>A0AA40KAV9</accession>
<dbReference type="Proteomes" id="UP001172155">
    <property type="component" value="Unassembled WGS sequence"/>
</dbReference>
<feature type="compositionally biased region" description="Polar residues" evidence="1">
    <location>
        <begin position="159"/>
        <end position="174"/>
    </location>
</feature>
<dbReference type="EMBL" id="JAUKUD010000002">
    <property type="protein sequence ID" value="KAK0752325.1"/>
    <property type="molecule type" value="Genomic_DNA"/>
</dbReference>
<reference evidence="2" key="1">
    <citation type="submission" date="2023-06" db="EMBL/GenBank/DDBJ databases">
        <title>Genome-scale phylogeny and comparative genomics of the fungal order Sordariales.</title>
        <authorList>
            <consortium name="Lawrence Berkeley National Laboratory"/>
            <person name="Hensen N."/>
            <person name="Bonometti L."/>
            <person name="Westerberg I."/>
            <person name="Brannstrom I.O."/>
            <person name="Guillou S."/>
            <person name="Cros-Aarteil S."/>
            <person name="Calhoun S."/>
            <person name="Haridas S."/>
            <person name="Kuo A."/>
            <person name="Mondo S."/>
            <person name="Pangilinan J."/>
            <person name="Riley R."/>
            <person name="LaButti K."/>
            <person name="Andreopoulos B."/>
            <person name="Lipzen A."/>
            <person name="Chen C."/>
            <person name="Yanf M."/>
            <person name="Daum C."/>
            <person name="Ng V."/>
            <person name="Clum A."/>
            <person name="Steindorff A."/>
            <person name="Ohm R."/>
            <person name="Martin F."/>
            <person name="Silar P."/>
            <person name="Natvig D."/>
            <person name="Lalanne C."/>
            <person name="Gautier V."/>
            <person name="Ament-velasquez S.L."/>
            <person name="Kruys A."/>
            <person name="Hutchinson M.I."/>
            <person name="Powell A.J."/>
            <person name="Barry K."/>
            <person name="Miller A.N."/>
            <person name="Grigoriev I.V."/>
            <person name="Debuchy R."/>
            <person name="Gladieux P."/>
            <person name="Thoren M.H."/>
            <person name="Johannesson H."/>
        </authorList>
    </citation>
    <scope>NUCLEOTIDE SEQUENCE</scope>
    <source>
        <strain evidence="2">SMH3187-1</strain>
    </source>
</reference>